<feature type="domain" description="Secretion system C-terminal sorting" evidence="1">
    <location>
        <begin position="114"/>
        <end position="181"/>
    </location>
</feature>
<protein>
    <submittedName>
        <fullName evidence="2">T9SS type A sorting domain-containing protein</fullName>
    </submittedName>
</protein>
<dbReference type="Gene3D" id="2.60.120.200">
    <property type="match status" value="1"/>
</dbReference>
<organism evidence="2 3">
    <name type="scientific">Chitinophaga solisilvae</name>
    <dbReference type="NCBI Taxonomy" id="1233460"/>
    <lineage>
        <taxon>Bacteria</taxon>
        <taxon>Pseudomonadati</taxon>
        <taxon>Bacteroidota</taxon>
        <taxon>Chitinophagia</taxon>
        <taxon>Chitinophagales</taxon>
        <taxon>Chitinophagaceae</taxon>
        <taxon>Chitinophaga</taxon>
    </lineage>
</organism>
<accession>A0A9Q5GR40</accession>
<dbReference type="SUPFAM" id="SSF49899">
    <property type="entry name" value="Concanavalin A-like lectins/glucanases"/>
    <property type="match status" value="1"/>
</dbReference>
<dbReference type="Proteomes" id="UP000281028">
    <property type="component" value="Unassembled WGS sequence"/>
</dbReference>
<gene>
    <name evidence="2" type="ORF">ECE50_013530</name>
</gene>
<dbReference type="InterPro" id="IPR013320">
    <property type="entry name" value="ConA-like_dom_sf"/>
</dbReference>
<name>A0A9Q5GR40_9BACT</name>
<dbReference type="NCBIfam" id="TIGR04183">
    <property type="entry name" value="Por_Secre_tail"/>
    <property type="match status" value="1"/>
</dbReference>
<keyword evidence="3" id="KW-1185">Reference proteome</keyword>
<sequence length="186" mass="21213">MGSFDLDLDYKYFKPENIYTLYVITYDGTSLKAYLNADLQAGVPFAGTVRQCSTLELGLYARSRMDEFFIYDRAITEEEVRDFYNSYHRSRLFPSPENKSNATDKLNPQQLNFYPNPTTGLIQISNKIDVNGSLITVNDIQGKNIYTTIPQTNSIQLPSSTPAGTYIIRLQTKDKKIYTGKVMLKN</sequence>
<dbReference type="EMBL" id="RIAR02000001">
    <property type="protein sequence ID" value="NSL87862.1"/>
    <property type="molecule type" value="Genomic_DNA"/>
</dbReference>
<comment type="caution">
    <text evidence="2">The sequence shown here is derived from an EMBL/GenBank/DDBJ whole genome shotgun (WGS) entry which is preliminary data.</text>
</comment>
<dbReference type="GO" id="GO:0004553">
    <property type="term" value="F:hydrolase activity, hydrolyzing O-glycosyl compounds"/>
    <property type="evidence" value="ECO:0007669"/>
    <property type="project" value="UniProtKB-ARBA"/>
</dbReference>
<dbReference type="AlphaFoldDB" id="A0A9Q5GR40"/>
<dbReference type="InterPro" id="IPR026444">
    <property type="entry name" value="Secre_tail"/>
</dbReference>
<evidence type="ECO:0000313" key="3">
    <source>
        <dbReference type="Proteomes" id="UP000281028"/>
    </source>
</evidence>
<dbReference type="Pfam" id="PF18962">
    <property type="entry name" value="Por_Secre_tail"/>
    <property type="match status" value="1"/>
</dbReference>
<dbReference type="GO" id="GO:0005975">
    <property type="term" value="P:carbohydrate metabolic process"/>
    <property type="evidence" value="ECO:0007669"/>
    <property type="project" value="UniProtKB-ARBA"/>
</dbReference>
<reference evidence="2" key="1">
    <citation type="submission" date="2020-05" db="EMBL/GenBank/DDBJ databases">
        <title>Chitinophaga laudate sp. nov., isolated from a tropical peat swamp.</title>
        <authorList>
            <person name="Goh C.B.S."/>
            <person name="Lee M.S."/>
            <person name="Parimannan S."/>
            <person name="Pasbakhsh P."/>
            <person name="Yule C.M."/>
            <person name="Rajandas H."/>
            <person name="Loke S."/>
            <person name="Croft L."/>
            <person name="Tan J.B.L."/>
        </authorList>
    </citation>
    <scope>NUCLEOTIDE SEQUENCE</scope>
    <source>
        <strain evidence="2">Mgbs1</strain>
    </source>
</reference>
<proteinExistence type="predicted"/>
<evidence type="ECO:0000313" key="2">
    <source>
        <dbReference type="EMBL" id="NSL87862.1"/>
    </source>
</evidence>
<evidence type="ECO:0000259" key="1">
    <source>
        <dbReference type="Pfam" id="PF18962"/>
    </source>
</evidence>